<dbReference type="PANTHER" id="PTHR43300:SF11">
    <property type="entry name" value="ACETYLTRANSFERASE RV3034C-RELATED"/>
    <property type="match status" value="1"/>
</dbReference>
<dbReference type="EMBL" id="FPJE01000017">
    <property type="protein sequence ID" value="SFW65269.1"/>
    <property type="molecule type" value="Genomic_DNA"/>
</dbReference>
<dbReference type="PROSITE" id="PS00101">
    <property type="entry name" value="HEXAPEP_TRANSFERASES"/>
    <property type="match status" value="1"/>
</dbReference>
<evidence type="ECO:0000256" key="4">
    <source>
        <dbReference type="ARBA" id="ARBA00023315"/>
    </source>
</evidence>
<dbReference type="Gene3D" id="2.160.10.10">
    <property type="entry name" value="Hexapeptide repeat proteins"/>
    <property type="match status" value="1"/>
</dbReference>
<dbReference type="SUPFAM" id="SSF51161">
    <property type="entry name" value="Trimeric LpxA-like enzymes"/>
    <property type="match status" value="1"/>
</dbReference>
<name>A0A1K1QZR2_9FLAO</name>
<dbReference type="AlphaFoldDB" id="A0A1K1QZR2"/>
<dbReference type="Proteomes" id="UP000182248">
    <property type="component" value="Unassembled WGS sequence"/>
</dbReference>
<dbReference type="InterPro" id="IPR018357">
    <property type="entry name" value="Hexapep_transf_CS"/>
</dbReference>
<dbReference type="STRING" id="1150368.SAMN02927921_03008"/>
<dbReference type="CDD" id="cd03349">
    <property type="entry name" value="LbH_XAT"/>
    <property type="match status" value="1"/>
</dbReference>
<keyword evidence="4" id="KW-0012">Acyltransferase</keyword>
<sequence length="182" mass="20218">MIKDKVRKYYRTAKMFFYRKKFKLSNVHSTFYMGGESQVSPDLVAGVYSYIGKGCLIYPKVIIGDYTMLAHNVSIIGGDHAFDKAGIPVIFSGRGTIKETIIGKDVWIGAYSRIMTGVTIGDGAIIALGSVVTKDVEPFAIYGGVPAKKIKNRFQSEADKRVHIEMLEKNFEQLSFGLKDLC</sequence>
<dbReference type="RefSeq" id="WP_245777051.1">
    <property type="nucleotide sequence ID" value="NZ_FPJE01000017.1"/>
</dbReference>
<evidence type="ECO:0000256" key="3">
    <source>
        <dbReference type="ARBA" id="ARBA00022737"/>
    </source>
</evidence>
<proteinExistence type="inferred from homology"/>
<evidence type="ECO:0000256" key="2">
    <source>
        <dbReference type="ARBA" id="ARBA00022679"/>
    </source>
</evidence>
<dbReference type="GO" id="GO:0016746">
    <property type="term" value="F:acyltransferase activity"/>
    <property type="evidence" value="ECO:0007669"/>
    <property type="project" value="UniProtKB-KW"/>
</dbReference>
<keyword evidence="2 5" id="KW-0808">Transferase</keyword>
<comment type="similarity">
    <text evidence="1">Belongs to the transferase hexapeptide repeat family.</text>
</comment>
<protein>
    <submittedName>
        <fullName evidence="5">Transferase hexapeptide (Six repeat-containing protein)</fullName>
    </submittedName>
</protein>
<dbReference type="PANTHER" id="PTHR43300">
    <property type="entry name" value="ACETYLTRANSFERASE"/>
    <property type="match status" value="1"/>
</dbReference>
<gene>
    <name evidence="5" type="ORF">SAMN02927921_03008</name>
</gene>
<evidence type="ECO:0000313" key="5">
    <source>
        <dbReference type="EMBL" id="SFW65269.1"/>
    </source>
</evidence>
<keyword evidence="3" id="KW-0677">Repeat</keyword>
<dbReference type="InterPro" id="IPR011004">
    <property type="entry name" value="Trimer_LpxA-like_sf"/>
</dbReference>
<dbReference type="InterPro" id="IPR001451">
    <property type="entry name" value="Hexapep"/>
</dbReference>
<organism evidence="5 6">
    <name type="scientific">Sinomicrobium oceani</name>
    <dbReference type="NCBI Taxonomy" id="1150368"/>
    <lineage>
        <taxon>Bacteria</taxon>
        <taxon>Pseudomonadati</taxon>
        <taxon>Bacteroidota</taxon>
        <taxon>Flavobacteriia</taxon>
        <taxon>Flavobacteriales</taxon>
        <taxon>Flavobacteriaceae</taxon>
        <taxon>Sinomicrobium</taxon>
    </lineage>
</organism>
<evidence type="ECO:0000313" key="6">
    <source>
        <dbReference type="Proteomes" id="UP000182248"/>
    </source>
</evidence>
<dbReference type="InterPro" id="IPR050179">
    <property type="entry name" value="Trans_hexapeptide_repeat"/>
</dbReference>
<dbReference type="Pfam" id="PF00132">
    <property type="entry name" value="Hexapep"/>
    <property type="match status" value="1"/>
</dbReference>
<accession>A0A1K1QZR2</accession>
<reference evidence="5 6" key="1">
    <citation type="submission" date="2016-11" db="EMBL/GenBank/DDBJ databases">
        <authorList>
            <person name="Jaros S."/>
            <person name="Januszkiewicz K."/>
            <person name="Wedrychowicz H."/>
        </authorList>
    </citation>
    <scope>NUCLEOTIDE SEQUENCE [LARGE SCALE GENOMIC DNA]</scope>
    <source>
        <strain evidence="5 6">CGMCC 1.12145</strain>
    </source>
</reference>
<keyword evidence="6" id="KW-1185">Reference proteome</keyword>
<evidence type="ECO:0000256" key="1">
    <source>
        <dbReference type="ARBA" id="ARBA00007274"/>
    </source>
</evidence>